<dbReference type="PRINTS" id="PR00625">
    <property type="entry name" value="JDOMAIN"/>
</dbReference>
<dbReference type="EMBL" id="JBHRXV010000006">
    <property type="protein sequence ID" value="MFC3712586.1"/>
    <property type="molecule type" value="Genomic_DNA"/>
</dbReference>
<dbReference type="Pfam" id="PF01556">
    <property type="entry name" value="DnaJ_C"/>
    <property type="match status" value="1"/>
</dbReference>
<dbReference type="InterPro" id="IPR036410">
    <property type="entry name" value="HSP_DnaJ_Cys-rich_dom_sf"/>
</dbReference>
<organism evidence="13 14">
    <name type="scientific">Sphingoaurantiacus capsulatus</name>
    <dbReference type="NCBI Taxonomy" id="1771310"/>
    <lineage>
        <taxon>Bacteria</taxon>
        <taxon>Pseudomonadati</taxon>
        <taxon>Pseudomonadota</taxon>
        <taxon>Alphaproteobacteria</taxon>
        <taxon>Sphingomonadales</taxon>
        <taxon>Sphingosinicellaceae</taxon>
        <taxon>Sphingoaurantiacus</taxon>
    </lineage>
</organism>
<comment type="subunit">
    <text evidence="9">Homodimer.</text>
</comment>
<comment type="similarity">
    <text evidence="9">Belongs to the DnaJ family.</text>
</comment>
<gene>
    <name evidence="9 13" type="primary">dnaJ</name>
    <name evidence="13" type="ORF">ACFOMD_08395</name>
</gene>
<dbReference type="InterPro" id="IPR001305">
    <property type="entry name" value="HSP_DnaJ_Cys-rich_dom"/>
</dbReference>
<feature type="binding site" evidence="9">
    <location>
        <position position="185"/>
    </location>
    <ligand>
        <name>Zn(2+)</name>
        <dbReference type="ChEBI" id="CHEBI:29105"/>
        <label>2</label>
    </ligand>
</feature>
<protein>
    <recommendedName>
        <fullName evidence="9">Chaperone protein DnaJ</fullName>
    </recommendedName>
</protein>
<keyword evidence="2 9" id="KW-0235">DNA replication</keyword>
<keyword evidence="13" id="KW-0560">Oxidoreductase</keyword>
<reference evidence="14" key="1">
    <citation type="journal article" date="2019" name="Int. J. Syst. Evol. Microbiol.">
        <title>The Global Catalogue of Microorganisms (GCM) 10K type strain sequencing project: providing services to taxonomists for standard genome sequencing and annotation.</title>
        <authorList>
            <consortium name="The Broad Institute Genomics Platform"/>
            <consortium name="The Broad Institute Genome Sequencing Center for Infectious Disease"/>
            <person name="Wu L."/>
            <person name="Ma J."/>
        </authorList>
    </citation>
    <scope>NUCLEOTIDE SEQUENCE [LARGE SCALE GENOMIC DNA]</scope>
    <source>
        <strain evidence="14">KCTC 42644</strain>
    </source>
</reference>
<keyword evidence="1 9" id="KW-0963">Cytoplasm</keyword>
<accession>A0ABV7X9R1</accession>
<dbReference type="SUPFAM" id="SSF57938">
    <property type="entry name" value="DnaJ/Hsp40 cysteine-rich domain"/>
    <property type="match status" value="1"/>
</dbReference>
<evidence type="ECO:0000259" key="11">
    <source>
        <dbReference type="PROSITE" id="PS50076"/>
    </source>
</evidence>
<dbReference type="SUPFAM" id="SSF46565">
    <property type="entry name" value="Chaperone J-domain"/>
    <property type="match status" value="1"/>
</dbReference>
<keyword evidence="3 9" id="KW-0479">Metal-binding</keyword>
<feature type="zinc finger region" description="CR-type" evidence="10">
    <location>
        <begin position="133"/>
        <end position="211"/>
    </location>
</feature>
<dbReference type="InterPro" id="IPR008971">
    <property type="entry name" value="HSP40/DnaJ_pept-bd"/>
</dbReference>
<proteinExistence type="inferred from homology"/>
<evidence type="ECO:0000313" key="14">
    <source>
        <dbReference type="Proteomes" id="UP001595615"/>
    </source>
</evidence>
<comment type="function">
    <text evidence="9">Participates actively in the response to hyperosmotic and heat shock by preventing the aggregation of stress-denatured proteins and by disaggregating proteins, also in an autonomous, DnaK-independent fashion. Unfolded proteins bind initially to DnaJ; upon interaction with the DnaJ-bound protein, DnaK hydrolyzes its bound ATP, resulting in the formation of a stable complex. GrpE releases ADP from DnaK; ATP binding to DnaK triggers the release of the substrate protein, thus completing the reaction cycle. Several rounds of ATP-dependent interactions between DnaJ, DnaK and GrpE are required for fully efficient folding. Also involved, together with DnaK and GrpE, in the DNA replication of plasmids through activation of initiation proteins.</text>
</comment>
<evidence type="ECO:0000256" key="7">
    <source>
        <dbReference type="ARBA" id="ARBA00023016"/>
    </source>
</evidence>
<dbReference type="GO" id="GO:0016491">
    <property type="term" value="F:oxidoreductase activity"/>
    <property type="evidence" value="ECO:0007669"/>
    <property type="project" value="UniProtKB-KW"/>
</dbReference>
<dbReference type="SUPFAM" id="SSF49493">
    <property type="entry name" value="HSP40/DnaJ peptide-binding domain"/>
    <property type="match status" value="2"/>
</dbReference>
<dbReference type="NCBIfam" id="NF008035">
    <property type="entry name" value="PRK10767.1"/>
    <property type="match status" value="1"/>
</dbReference>
<dbReference type="PROSITE" id="PS50076">
    <property type="entry name" value="DNAJ_2"/>
    <property type="match status" value="1"/>
</dbReference>
<dbReference type="InterPro" id="IPR018253">
    <property type="entry name" value="DnaJ_domain_CS"/>
</dbReference>
<feature type="binding site" evidence="9">
    <location>
        <position position="163"/>
    </location>
    <ligand>
        <name>Zn(2+)</name>
        <dbReference type="ChEBI" id="CHEBI:29105"/>
        <label>2</label>
    </ligand>
</feature>
<feature type="binding site" evidence="9">
    <location>
        <position position="202"/>
    </location>
    <ligand>
        <name>Zn(2+)</name>
        <dbReference type="ChEBI" id="CHEBI:29105"/>
        <label>1</label>
    </ligand>
</feature>
<feature type="domain" description="CR-type" evidence="12">
    <location>
        <begin position="133"/>
        <end position="211"/>
    </location>
</feature>
<keyword evidence="8 9" id="KW-0143">Chaperone</keyword>
<evidence type="ECO:0000256" key="3">
    <source>
        <dbReference type="ARBA" id="ARBA00022723"/>
    </source>
</evidence>
<dbReference type="Gene3D" id="2.60.260.20">
    <property type="entry name" value="Urease metallochaperone UreE, N-terminal domain"/>
    <property type="match status" value="2"/>
</dbReference>
<dbReference type="PROSITE" id="PS00636">
    <property type="entry name" value="DNAJ_1"/>
    <property type="match status" value="1"/>
</dbReference>
<keyword evidence="5 9" id="KW-0863">Zinc-finger</keyword>
<evidence type="ECO:0000256" key="1">
    <source>
        <dbReference type="ARBA" id="ARBA00022490"/>
    </source>
</evidence>
<dbReference type="InterPro" id="IPR001623">
    <property type="entry name" value="DnaJ_domain"/>
</dbReference>
<sequence>MIEADYYELLGVERTADDKVIKTAYRGLAMKFHPDRNPGCTDSEAKFKAINEAYDCLKDPQKRAAYDRYGKSQPHGGGGPGPGDFGAFADIFDNIFGEFTGRGRGGQQQRSAATRGADLRYDLELSFEEAYTGKTADLEIDVSAGCDHCASTGAKPGAQVQTCGTCHGAGQVRMQQGFFVVERTCPGCRGVGQVIGDPCDPCQGTGRVERRKTLQVKVPAGVDEGTRIRVAGEGEAGFRNGPPGDLYIFVHLRAHSLFKRDGTTLFAQAPISITTAALGGEIEVPCLDRQGCTIKIPAGTQTGKQFRVRGKGMPPLNHGGFGDLVIQVDVETPVRLSARQRELLEEFQQIEGTENNCPKSSGFFAKLKNAWDELTD</sequence>
<dbReference type="InterPro" id="IPR036869">
    <property type="entry name" value="J_dom_sf"/>
</dbReference>
<keyword evidence="7 9" id="KW-0346">Stress response</keyword>
<dbReference type="InterPro" id="IPR002939">
    <property type="entry name" value="DnaJ_C"/>
</dbReference>
<evidence type="ECO:0000256" key="5">
    <source>
        <dbReference type="ARBA" id="ARBA00022771"/>
    </source>
</evidence>
<dbReference type="PANTHER" id="PTHR43096">
    <property type="entry name" value="DNAJ HOMOLOG 1, MITOCHONDRIAL-RELATED"/>
    <property type="match status" value="1"/>
</dbReference>
<comment type="cofactor">
    <cofactor evidence="9">
        <name>Zn(2+)</name>
        <dbReference type="ChEBI" id="CHEBI:29105"/>
    </cofactor>
    <text evidence="9">Binds 2 Zn(2+) ions per monomer.</text>
</comment>
<keyword evidence="4 9" id="KW-0677">Repeat</keyword>
<evidence type="ECO:0000256" key="4">
    <source>
        <dbReference type="ARBA" id="ARBA00022737"/>
    </source>
</evidence>
<feature type="binding site" evidence="9">
    <location>
        <position position="199"/>
    </location>
    <ligand>
        <name>Zn(2+)</name>
        <dbReference type="ChEBI" id="CHEBI:29105"/>
        <label>1</label>
    </ligand>
</feature>
<feature type="domain" description="J" evidence="11">
    <location>
        <begin position="5"/>
        <end position="70"/>
    </location>
</feature>
<dbReference type="InterPro" id="IPR012724">
    <property type="entry name" value="DnaJ"/>
</dbReference>
<dbReference type="Gene3D" id="1.10.287.110">
    <property type="entry name" value="DnaJ domain"/>
    <property type="match status" value="1"/>
</dbReference>
<dbReference type="Pfam" id="PF00226">
    <property type="entry name" value="DnaJ"/>
    <property type="match status" value="1"/>
</dbReference>
<dbReference type="CDD" id="cd10719">
    <property type="entry name" value="DnaJ_zf"/>
    <property type="match status" value="1"/>
</dbReference>
<dbReference type="PROSITE" id="PS51188">
    <property type="entry name" value="ZF_CR"/>
    <property type="match status" value="1"/>
</dbReference>
<dbReference type="NCBIfam" id="TIGR02349">
    <property type="entry name" value="DnaJ_bact"/>
    <property type="match status" value="1"/>
</dbReference>
<comment type="domain">
    <text evidence="9">The J domain is necessary and sufficient to stimulate DnaK ATPase activity. Zinc center 1 plays an important role in the autonomous, DnaK-independent chaperone activity of DnaJ. Zinc center 2 is essential for interaction with DnaK and for DnaJ activity.</text>
</comment>
<keyword evidence="14" id="KW-1185">Reference proteome</keyword>
<dbReference type="PANTHER" id="PTHR43096:SF48">
    <property type="entry name" value="CHAPERONE PROTEIN DNAJ"/>
    <property type="match status" value="1"/>
</dbReference>
<evidence type="ECO:0000256" key="9">
    <source>
        <dbReference type="HAMAP-Rule" id="MF_01152"/>
    </source>
</evidence>
<feature type="binding site" evidence="9">
    <location>
        <position position="166"/>
    </location>
    <ligand>
        <name>Zn(2+)</name>
        <dbReference type="ChEBI" id="CHEBI:29105"/>
        <label>2</label>
    </ligand>
</feature>
<evidence type="ECO:0000256" key="10">
    <source>
        <dbReference type="PROSITE-ProRule" id="PRU00546"/>
    </source>
</evidence>
<feature type="binding site" evidence="9">
    <location>
        <position position="146"/>
    </location>
    <ligand>
        <name>Zn(2+)</name>
        <dbReference type="ChEBI" id="CHEBI:29105"/>
        <label>1</label>
    </ligand>
</feature>
<dbReference type="Pfam" id="PF00684">
    <property type="entry name" value="DnaJ_CXXCXGXG"/>
    <property type="match status" value="1"/>
</dbReference>
<dbReference type="SMART" id="SM00271">
    <property type="entry name" value="DnaJ"/>
    <property type="match status" value="1"/>
</dbReference>
<keyword evidence="6 9" id="KW-0862">Zinc</keyword>
<dbReference type="CDD" id="cd06257">
    <property type="entry name" value="DnaJ"/>
    <property type="match status" value="1"/>
</dbReference>
<dbReference type="RefSeq" id="WP_380859773.1">
    <property type="nucleotide sequence ID" value="NZ_JBHRXV010000006.1"/>
</dbReference>
<dbReference type="CDD" id="cd10747">
    <property type="entry name" value="DnaJ_C"/>
    <property type="match status" value="1"/>
</dbReference>
<evidence type="ECO:0000259" key="12">
    <source>
        <dbReference type="PROSITE" id="PS51188"/>
    </source>
</evidence>
<comment type="caution">
    <text evidence="9">Lacks conserved residue(s) required for the propagation of feature annotation.</text>
</comment>
<evidence type="ECO:0000256" key="2">
    <source>
        <dbReference type="ARBA" id="ARBA00022705"/>
    </source>
</evidence>
<evidence type="ECO:0000256" key="8">
    <source>
        <dbReference type="ARBA" id="ARBA00023186"/>
    </source>
</evidence>
<evidence type="ECO:0000313" key="13">
    <source>
        <dbReference type="EMBL" id="MFC3712586.1"/>
    </source>
</evidence>
<dbReference type="HAMAP" id="MF_01152">
    <property type="entry name" value="DnaJ"/>
    <property type="match status" value="1"/>
</dbReference>
<feature type="binding site" evidence="9">
    <location>
        <position position="188"/>
    </location>
    <ligand>
        <name>Zn(2+)</name>
        <dbReference type="ChEBI" id="CHEBI:29105"/>
        <label>2</label>
    </ligand>
</feature>
<feature type="binding site" evidence="9">
    <location>
        <position position="149"/>
    </location>
    <ligand>
        <name>Zn(2+)</name>
        <dbReference type="ChEBI" id="CHEBI:29105"/>
        <label>1</label>
    </ligand>
</feature>
<name>A0ABV7X9R1_9SPHN</name>
<dbReference type="Gene3D" id="2.10.230.10">
    <property type="entry name" value="Heat shock protein DnaJ, cysteine-rich domain"/>
    <property type="match status" value="1"/>
</dbReference>
<comment type="subcellular location">
    <subcellularLocation>
        <location evidence="9">Cytoplasm</location>
    </subcellularLocation>
</comment>
<comment type="caution">
    <text evidence="13">The sequence shown here is derived from an EMBL/GenBank/DDBJ whole genome shotgun (WGS) entry which is preliminary data.</text>
</comment>
<dbReference type="Proteomes" id="UP001595615">
    <property type="component" value="Unassembled WGS sequence"/>
</dbReference>
<evidence type="ECO:0000256" key="6">
    <source>
        <dbReference type="ARBA" id="ARBA00022833"/>
    </source>
</evidence>